<evidence type="ECO:0000259" key="7">
    <source>
        <dbReference type="PROSITE" id="PS51987"/>
    </source>
</evidence>
<dbReference type="InterPro" id="IPR014746">
    <property type="entry name" value="Gln_synth/guanido_kin_cat_dom"/>
</dbReference>
<evidence type="ECO:0000256" key="2">
    <source>
        <dbReference type="ARBA" id="ARBA00012937"/>
    </source>
</evidence>
<dbReference type="EC" id="6.3.1.2" evidence="2"/>
<evidence type="ECO:0000313" key="9">
    <source>
        <dbReference type="Proteomes" id="UP001284601"/>
    </source>
</evidence>
<dbReference type="InterPro" id="IPR008147">
    <property type="entry name" value="Gln_synt_N"/>
</dbReference>
<dbReference type="InterPro" id="IPR008146">
    <property type="entry name" value="Gln_synth_cat_dom"/>
</dbReference>
<dbReference type="Pfam" id="PF00120">
    <property type="entry name" value="Gln-synt_C"/>
    <property type="match status" value="1"/>
</dbReference>
<dbReference type="Gene3D" id="3.30.590.10">
    <property type="entry name" value="Glutamine synthetase/guanido kinase, catalytic domain"/>
    <property type="match status" value="1"/>
</dbReference>
<reference evidence="9" key="1">
    <citation type="submission" date="2023-07" db="EMBL/GenBank/DDBJ databases">
        <title>Conexibacter stalactiti sp. nov., isolated from stalactites in a lava cave and emended description of the genus Conexibacter.</title>
        <authorList>
            <person name="Lee S.D."/>
        </authorList>
    </citation>
    <scope>NUCLEOTIDE SEQUENCE [LARGE SCALE GENOMIC DNA]</scope>
    <source>
        <strain evidence="9">KCTC 39840</strain>
    </source>
</reference>
<keyword evidence="8" id="KW-0436">Ligase</keyword>
<dbReference type="InterPro" id="IPR036651">
    <property type="entry name" value="Gln_synt_N_sf"/>
</dbReference>
<feature type="domain" description="GS catalytic" evidence="7">
    <location>
        <begin position="154"/>
        <end position="497"/>
    </location>
</feature>
<gene>
    <name evidence="8" type="ORF">R7226_28660</name>
</gene>
<dbReference type="PROSITE" id="PS51986">
    <property type="entry name" value="GS_BETA_GRASP"/>
    <property type="match status" value="1"/>
</dbReference>
<dbReference type="RefSeq" id="WP_318600891.1">
    <property type="nucleotide sequence ID" value="NZ_JAWSTH010000136.1"/>
</dbReference>
<feature type="domain" description="GS beta-grasp" evidence="6">
    <location>
        <begin position="46"/>
        <end position="147"/>
    </location>
</feature>
<organism evidence="8 9">
    <name type="scientific">Conexibacter stalactiti</name>
    <dbReference type="NCBI Taxonomy" id="1940611"/>
    <lineage>
        <taxon>Bacteria</taxon>
        <taxon>Bacillati</taxon>
        <taxon>Actinomycetota</taxon>
        <taxon>Thermoleophilia</taxon>
        <taxon>Solirubrobacterales</taxon>
        <taxon>Conexibacteraceae</taxon>
        <taxon>Conexibacter</taxon>
    </lineage>
</organism>
<evidence type="ECO:0000259" key="6">
    <source>
        <dbReference type="PROSITE" id="PS51986"/>
    </source>
</evidence>
<name>A0ABU4HYS4_9ACTN</name>
<sequence length="497" mass="54413">MPPSDHVLDLLGTGPGRGAGFIERHNLWGDAQYAAAAQAQRVIDERGIELVRLSFPDQHGLLRGKTLTREAFASALRGGTTAPSTLVVKDTACKTIYSVFEEGGGVGMEEMEGAGDMLLIPDPTTFRVLPWAPRTAWVLCDIHFPDGRAVPYSTRHLLKNQLDDLALRGYDLVVGLEIEFHVFKADGAPLTHADVGQPGSPPEVGPVSRGYQLLLEDAIDPLDDVVQFLRDGLVALGLPLLSIEHEFGPSQLELTFAPQRALKAADDMVLCRSAVKQLCRRHGYHATFMCRPAFPDLASSGWHLHQSLRGLADGENAFMAPAGSGERLSEMGRRYLAGLLTHARAAAVFTTPTINGYKRYRPLSLAPDRIVWGEDNKGAMVRVVGGPGDRATRLENRSGEPAANPYLYIGSQLVSGLDGVDRELEPPAPTADPYRVQAQQLPRSLMEALAELRGDAAFAERFGQSFVDYVIALKQFEVDRYLAAVSDWEQREYFQLF</sequence>
<dbReference type="SUPFAM" id="SSF54368">
    <property type="entry name" value="Glutamine synthetase, N-terminal domain"/>
    <property type="match status" value="1"/>
</dbReference>
<dbReference type="GO" id="GO:0016874">
    <property type="term" value="F:ligase activity"/>
    <property type="evidence" value="ECO:0007669"/>
    <property type="project" value="UniProtKB-KW"/>
</dbReference>
<dbReference type="PROSITE" id="PS51987">
    <property type="entry name" value="GS_CATALYTIC"/>
    <property type="match status" value="1"/>
</dbReference>
<accession>A0ABU4HYS4</accession>
<dbReference type="PANTHER" id="PTHR43407:SF1">
    <property type="entry name" value="LENGSIN"/>
    <property type="match status" value="1"/>
</dbReference>
<dbReference type="SUPFAM" id="SSF55931">
    <property type="entry name" value="Glutamine synthetase/guanido kinase"/>
    <property type="match status" value="1"/>
</dbReference>
<comment type="similarity">
    <text evidence="1 4 5">Belongs to the glutamine synthetase family.</text>
</comment>
<evidence type="ECO:0000256" key="1">
    <source>
        <dbReference type="ARBA" id="ARBA00009897"/>
    </source>
</evidence>
<proteinExistence type="inferred from homology"/>
<keyword evidence="9" id="KW-1185">Reference proteome</keyword>
<protein>
    <recommendedName>
        <fullName evidence="2">glutamine synthetase</fullName>
        <ecNumber evidence="2">6.3.1.2</ecNumber>
    </recommendedName>
    <alternativeName>
        <fullName evidence="3">Glutamine synthetase I beta</fullName>
    </alternativeName>
</protein>
<dbReference type="PANTHER" id="PTHR43407">
    <property type="entry name" value="GLUTAMINE SYNTHETASE"/>
    <property type="match status" value="1"/>
</dbReference>
<evidence type="ECO:0000256" key="5">
    <source>
        <dbReference type="RuleBase" id="RU000384"/>
    </source>
</evidence>
<comment type="caution">
    <text evidence="8">The sequence shown here is derived from an EMBL/GenBank/DDBJ whole genome shotgun (WGS) entry which is preliminary data.</text>
</comment>
<dbReference type="EMBL" id="JAWSTH010000136">
    <property type="protein sequence ID" value="MDW5598365.1"/>
    <property type="molecule type" value="Genomic_DNA"/>
</dbReference>
<evidence type="ECO:0000256" key="4">
    <source>
        <dbReference type="PROSITE-ProRule" id="PRU01330"/>
    </source>
</evidence>
<dbReference type="SMART" id="SM01230">
    <property type="entry name" value="Gln-synt_C"/>
    <property type="match status" value="1"/>
</dbReference>
<evidence type="ECO:0000313" key="8">
    <source>
        <dbReference type="EMBL" id="MDW5598365.1"/>
    </source>
</evidence>
<evidence type="ECO:0000256" key="3">
    <source>
        <dbReference type="ARBA" id="ARBA00033230"/>
    </source>
</evidence>
<dbReference type="Proteomes" id="UP001284601">
    <property type="component" value="Unassembled WGS sequence"/>
</dbReference>
<dbReference type="Gene3D" id="3.10.20.70">
    <property type="entry name" value="Glutamine synthetase, N-terminal domain"/>
    <property type="match status" value="1"/>
</dbReference>